<comment type="caution">
    <text evidence="3">The sequence shown here is derived from an EMBL/GenBank/DDBJ whole genome shotgun (WGS) entry which is preliminary data.</text>
</comment>
<dbReference type="RefSeq" id="WP_114834996.1">
    <property type="nucleotide sequence ID" value="NZ_LR699117.1"/>
</dbReference>
<evidence type="ECO:0000313" key="3">
    <source>
        <dbReference type="EMBL" id="RDI41117.1"/>
    </source>
</evidence>
<dbReference type="OrthoDB" id="8700053at2"/>
<dbReference type="InterPro" id="IPR014126">
    <property type="entry name" value="TraK_Ftype"/>
</dbReference>
<dbReference type="AlphaFoldDB" id="A0A370GBP4"/>
<organism evidence="3 4">
    <name type="scientific">Aquicella lusitana</name>
    <dbReference type="NCBI Taxonomy" id="254246"/>
    <lineage>
        <taxon>Bacteria</taxon>
        <taxon>Pseudomonadati</taxon>
        <taxon>Pseudomonadota</taxon>
        <taxon>Gammaproteobacteria</taxon>
        <taxon>Legionellales</taxon>
        <taxon>Coxiellaceae</taxon>
        <taxon>Aquicella</taxon>
    </lineage>
</organism>
<protein>
    <submittedName>
        <fullName evidence="3">Type-F conjugative transfer system secretin TraK</fullName>
    </submittedName>
</protein>
<feature type="domain" description="TraK N-terminal" evidence="1">
    <location>
        <begin position="26"/>
        <end position="116"/>
    </location>
</feature>
<dbReference type="Pfam" id="PF06586">
    <property type="entry name" value="TraK_N"/>
    <property type="match status" value="1"/>
</dbReference>
<dbReference type="Proteomes" id="UP000254720">
    <property type="component" value="Unassembled WGS sequence"/>
</dbReference>
<dbReference type="Pfam" id="PF23536">
    <property type="entry name" value="TraK_C"/>
    <property type="match status" value="1"/>
</dbReference>
<dbReference type="InterPro" id="IPR055397">
    <property type="entry name" value="TraK_C"/>
</dbReference>
<sequence>MIKWPLIFINFLLLTSNVYALQIRSVVDNETTTAKISSVDVTRIFVQGDRIKSVKGLKGAYTRENDEKNGEIYIQPTSLYQDRAFTILIDTELGRHFTLLLNPTSSPSETLMLVPKGVGHERAARFEEAQPYELTIKHLIRAMKNGVMPEGYAIREVDSKTTYRLGNKLDIKLKTIYEGLNLQGEIYEIKNRCAIPLQIDEREFYKTGTRAISLDTIEIPPKAQINLYRVVSHD</sequence>
<name>A0A370GBP4_9COXI</name>
<feature type="domain" description="TraK C-terminal" evidence="2">
    <location>
        <begin position="127"/>
        <end position="230"/>
    </location>
</feature>
<dbReference type="NCBIfam" id="TIGR02756">
    <property type="entry name" value="TraK_Ftype"/>
    <property type="match status" value="1"/>
</dbReference>
<accession>A0A370GBP4</accession>
<gene>
    <name evidence="3" type="ORF">C8D86_12115</name>
</gene>
<reference evidence="3 4" key="1">
    <citation type="submission" date="2018-07" db="EMBL/GenBank/DDBJ databases">
        <title>Genomic Encyclopedia of Type Strains, Phase IV (KMG-IV): sequencing the most valuable type-strain genomes for metagenomic binning, comparative biology and taxonomic classification.</title>
        <authorList>
            <person name="Goeker M."/>
        </authorList>
    </citation>
    <scope>NUCLEOTIDE SEQUENCE [LARGE SCALE GENOMIC DNA]</scope>
    <source>
        <strain evidence="3 4">DSM 16500</strain>
    </source>
</reference>
<evidence type="ECO:0000259" key="1">
    <source>
        <dbReference type="Pfam" id="PF06586"/>
    </source>
</evidence>
<dbReference type="InterPro" id="IPR010563">
    <property type="entry name" value="TraK_N"/>
</dbReference>
<dbReference type="EMBL" id="QQAX01000021">
    <property type="protein sequence ID" value="RDI41117.1"/>
    <property type="molecule type" value="Genomic_DNA"/>
</dbReference>
<keyword evidence="4" id="KW-1185">Reference proteome</keyword>
<evidence type="ECO:0000313" key="4">
    <source>
        <dbReference type="Proteomes" id="UP000254720"/>
    </source>
</evidence>
<proteinExistence type="predicted"/>
<evidence type="ECO:0000259" key="2">
    <source>
        <dbReference type="Pfam" id="PF23536"/>
    </source>
</evidence>